<sequence>MQISTSTLLNTTSLAWDWWLLGVLVVVGLIYAFTYGKHRSILTLLSLYIAAFIVDHVPFLYSWIKGSGEPYRQMIVFGVLLIVLTVFFTRGILGRNLYGFSFSSQVEIVLFSFLQLGLLVMIFGLFAPGPLIAHFTPATQAVFTHEYARLGWMLVPLAFVIFAP</sequence>
<reference evidence="2 3" key="1">
    <citation type="journal article" date="2015" name="Nature">
        <title>rRNA introns, odd ribosomes, and small enigmatic genomes across a large radiation of phyla.</title>
        <authorList>
            <person name="Brown C.T."/>
            <person name="Hug L.A."/>
            <person name="Thomas B.C."/>
            <person name="Sharon I."/>
            <person name="Castelle C.J."/>
            <person name="Singh A."/>
            <person name="Wilkins M.J."/>
            <person name="Williams K.H."/>
            <person name="Banfield J.F."/>
        </authorList>
    </citation>
    <scope>NUCLEOTIDE SEQUENCE [LARGE SCALE GENOMIC DNA]</scope>
</reference>
<feature type="transmembrane region" description="Helical" evidence="1">
    <location>
        <begin position="41"/>
        <end position="64"/>
    </location>
</feature>
<dbReference type="EMBL" id="LCKX01000003">
    <property type="protein sequence ID" value="KKU08001.1"/>
    <property type="molecule type" value="Genomic_DNA"/>
</dbReference>
<feature type="transmembrane region" description="Helical" evidence="1">
    <location>
        <begin position="147"/>
        <end position="163"/>
    </location>
</feature>
<proteinExistence type="predicted"/>
<feature type="transmembrane region" description="Helical" evidence="1">
    <location>
        <begin position="70"/>
        <end position="88"/>
    </location>
</feature>
<feature type="transmembrane region" description="Helical" evidence="1">
    <location>
        <begin position="108"/>
        <end position="127"/>
    </location>
</feature>
<keyword evidence="1" id="KW-0472">Membrane</keyword>
<protein>
    <submittedName>
        <fullName evidence="2">Uncharacterized protein</fullName>
    </submittedName>
</protein>
<gene>
    <name evidence="2" type="ORF">UX10_C0003G0011</name>
</gene>
<feature type="transmembrane region" description="Helical" evidence="1">
    <location>
        <begin position="16"/>
        <end position="34"/>
    </location>
</feature>
<accession>A0A0G1MHZ4</accession>
<evidence type="ECO:0000313" key="3">
    <source>
        <dbReference type="Proteomes" id="UP000033999"/>
    </source>
</evidence>
<keyword evidence="1" id="KW-0812">Transmembrane</keyword>
<evidence type="ECO:0000256" key="1">
    <source>
        <dbReference type="SAM" id="Phobius"/>
    </source>
</evidence>
<dbReference type="AlphaFoldDB" id="A0A0G1MHZ4"/>
<evidence type="ECO:0000313" key="2">
    <source>
        <dbReference type="EMBL" id="KKU08001.1"/>
    </source>
</evidence>
<keyword evidence="1" id="KW-1133">Transmembrane helix</keyword>
<comment type="caution">
    <text evidence="2">The sequence shown here is derived from an EMBL/GenBank/DDBJ whole genome shotgun (WGS) entry which is preliminary data.</text>
</comment>
<organism evidence="2 3">
    <name type="scientific">Candidatus Magasanikbacteria bacterium GW2011_GWA2_45_39</name>
    <dbReference type="NCBI Taxonomy" id="1619041"/>
    <lineage>
        <taxon>Bacteria</taxon>
        <taxon>Candidatus Magasanikiibacteriota</taxon>
    </lineage>
</organism>
<name>A0A0G1MHZ4_9BACT</name>
<dbReference type="Proteomes" id="UP000033999">
    <property type="component" value="Unassembled WGS sequence"/>
</dbReference>